<feature type="transmembrane region" description="Helical" evidence="1">
    <location>
        <begin position="35"/>
        <end position="54"/>
    </location>
</feature>
<keyword evidence="3" id="KW-1185">Reference proteome</keyword>
<accession>A0A1Y2BFT7</accession>
<feature type="non-terminal residue" evidence="2">
    <location>
        <position position="1"/>
    </location>
</feature>
<dbReference type="AlphaFoldDB" id="A0A1Y2BFT7"/>
<evidence type="ECO:0000313" key="3">
    <source>
        <dbReference type="Proteomes" id="UP000193642"/>
    </source>
</evidence>
<comment type="caution">
    <text evidence="2">The sequence shown here is derived from an EMBL/GenBank/DDBJ whole genome shotgun (WGS) entry which is preliminary data.</text>
</comment>
<keyword evidence="1" id="KW-1133">Transmembrane helix</keyword>
<name>A0A1Y2BFT7_9FUNG</name>
<protein>
    <submittedName>
        <fullName evidence="2">Uncharacterized protein</fullName>
    </submittedName>
</protein>
<keyword evidence="1" id="KW-0472">Membrane</keyword>
<keyword evidence="1" id="KW-0812">Transmembrane</keyword>
<organism evidence="2 3">
    <name type="scientific">Rhizoclosmatium globosum</name>
    <dbReference type="NCBI Taxonomy" id="329046"/>
    <lineage>
        <taxon>Eukaryota</taxon>
        <taxon>Fungi</taxon>
        <taxon>Fungi incertae sedis</taxon>
        <taxon>Chytridiomycota</taxon>
        <taxon>Chytridiomycota incertae sedis</taxon>
        <taxon>Chytridiomycetes</taxon>
        <taxon>Chytridiales</taxon>
        <taxon>Chytriomycetaceae</taxon>
        <taxon>Rhizoclosmatium</taxon>
    </lineage>
</organism>
<evidence type="ECO:0000313" key="2">
    <source>
        <dbReference type="EMBL" id="ORY33576.1"/>
    </source>
</evidence>
<dbReference type="EMBL" id="MCGO01000067">
    <property type="protein sequence ID" value="ORY33576.1"/>
    <property type="molecule type" value="Genomic_DNA"/>
</dbReference>
<dbReference type="Proteomes" id="UP000193642">
    <property type="component" value="Unassembled WGS sequence"/>
</dbReference>
<proteinExistence type="predicted"/>
<evidence type="ECO:0000256" key="1">
    <source>
        <dbReference type="SAM" id="Phobius"/>
    </source>
</evidence>
<reference evidence="2 3" key="1">
    <citation type="submission" date="2016-07" db="EMBL/GenBank/DDBJ databases">
        <title>Pervasive Adenine N6-methylation of Active Genes in Fungi.</title>
        <authorList>
            <consortium name="DOE Joint Genome Institute"/>
            <person name="Mondo S.J."/>
            <person name="Dannebaum R.O."/>
            <person name="Kuo R.C."/>
            <person name="Labutti K."/>
            <person name="Haridas S."/>
            <person name="Kuo A."/>
            <person name="Salamov A."/>
            <person name="Ahrendt S.R."/>
            <person name="Lipzen A."/>
            <person name="Sullivan W."/>
            <person name="Andreopoulos W.B."/>
            <person name="Clum A."/>
            <person name="Lindquist E."/>
            <person name="Daum C."/>
            <person name="Ramamoorthy G.K."/>
            <person name="Gryganskyi A."/>
            <person name="Culley D."/>
            <person name="Magnuson J.K."/>
            <person name="James T.Y."/>
            <person name="O'Malley M.A."/>
            <person name="Stajich J.E."/>
            <person name="Spatafora J.W."/>
            <person name="Visel A."/>
            <person name="Grigoriev I.V."/>
        </authorList>
    </citation>
    <scope>NUCLEOTIDE SEQUENCE [LARGE SCALE GENOMIC DNA]</scope>
    <source>
        <strain evidence="2 3">JEL800</strain>
    </source>
</reference>
<gene>
    <name evidence="2" type="ORF">BCR33DRAFT_723152</name>
</gene>
<sequence>GLMKATEWEQSDMDWTNNQEHTALKFLKKRPYTQGIKALVDMIMASVIVLVKMVRIKKKTRQQ</sequence>